<reference evidence="2 3" key="1">
    <citation type="submission" date="2024-01" db="EMBL/GenBank/DDBJ databases">
        <authorList>
            <person name="Deng Y."/>
            <person name="Su J."/>
        </authorList>
    </citation>
    <scope>NUCLEOTIDE SEQUENCE [LARGE SCALE GENOMIC DNA]</scope>
    <source>
        <strain evidence="2 3">CPCC 100088</strain>
    </source>
</reference>
<proteinExistence type="predicted"/>
<dbReference type="RefSeq" id="WP_350939318.1">
    <property type="nucleotide sequence ID" value="NZ_JAYWLC010000047.1"/>
</dbReference>
<name>A0ABV1SMC3_9RHOB</name>
<dbReference type="EMBL" id="JAYWLC010000047">
    <property type="protein sequence ID" value="MER5174040.1"/>
    <property type="molecule type" value="Genomic_DNA"/>
</dbReference>
<dbReference type="EC" id="2.4.-.-" evidence="2"/>
<dbReference type="Pfam" id="PF00535">
    <property type="entry name" value="Glycos_transf_2"/>
    <property type="match status" value="1"/>
</dbReference>
<evidence type="ECO:0000259" key="1">
    <source>
        <dbReference type="Pfam" id="PF00535"/>
    </source>
</evidence>
<comment type="caution">
    <text evidence="2">The sequence shown here is derived from an EMBL/GenBank/DDBJ whole genome shotgun (WGS) entry which is preliminary data.</text>
</comment>
<reference evidence="2 3" key="2">
    <citation type="submission" date="2024-06" db="EMBL/GenBank/DDBJ databases">
        <title>Thioclava kandeliae sp. nov. from a rhizosphere soil sample of Kandelia candel in a mangrove.</title>
        <authorList>
            <person name="Mu T."/>
        </authorList>
    </citation>
    <scope>NUCLEOTIDE SEQUENCE [LARGE SCALE GENOMIC DNA]</scope>
    <source>
        <strain evidence="2 3">CPCC 100088</strain>
    </source>
</reference>
<keyword evidence="2" id="KW-0808">Transferase</keyword>
<evidence type="ECO:0000313" key="2">
    <source>
        <dbReference type="EMBL" id="MER5174040.1"/>
    </source>
</evidence>
<accession>A0ABV1SMC3</accession>
<dbReference type="Proteomes" id="UP001438953">
    <property type="component" value="Unassembled WGS sequence"/>
</dbReference>
<sequence>MPEMFGASDVLPEADRATTSICISIINFRTAQMTIECTRSVLDDLESDGIDGHVVLVENGSGDDSEEKLAAWIADEGLSDRVTLVISAVNTGFSGGHNQAIAVCRAAFYLILNSDAVLKRGFCKAMLQAAAKEHQAGLFAPRIDYDAGGQQVSCFRVASPQSELIRGAGTRQVTSLLSRHVVALEMPPRPDQIGWASFACILLRGSMVDKLGPMDEGYFLYFEDTEYCLRAVRSGWKICYVPEAHAIHFRGGSGPVKALAAQKKRMPRYFYASRSRLLYQAHGPVGLWLANFAWIFGRILAHLRVLTGKPIPPSNSCEWRDIWTNISSPLGDRYAPSGTGHSAHYDGFIHSSTATQSDQKVAL</sequence>
<dbReference type="InterPro" id="IPR029044">
    <property type="entry name" value="Nucleotide-diphossugar_trans"/>
</dbReference>
<evidence type="ECO:0000313" key="3">
    <source>
        <dbReference type="Proteomes" id="UP001438953"/>
    </source>
</evidence>
<gene>
    <name evidence="2" type="ORF">VSX56_20040</name>
</gene>
<dbReference type="InterPro" id="IPR001173">
    <property type="entry name" value="Glyco_trans_2-like"/>
</dbReference>
<dbReference type="GO" id="GO:0016757">
    <property type="term" value="F:glycosyltransferase activity"/>
    <property type="evidence" value="ECO:0007669"/>
    <property type="project" value="UniProtKB-KW"/>
</dbReference>
<dbReference type="PANTHER" id="PTHR43179:SF7">
    <property type="entry name" value="RHAMNOSYLTRANSFERASE WBBL"/>
    <property type="match status" value="1"/>
</dbReference>
<dbReference type="PANTHER" id="PTHR43179">
    <property type="entry name" value="RHAMNOSYLTRANSFERASE WBBL"/>
    <property type="match status" value="1"/>
</dbReference>
<protein>
    <submittedName>
        <fullName evidence="2">Glycosyltransferase family 2 protein</fullName>
        <ecNumber evidence="2">2.4.-.-</ecNumber>
    </submittedName>
</protein>
<organism evidence="2 3">
    <name type="scientific">Thioclava kandeliae</name>
    <dbReference type="NCBI Taxonomy" id="3070818"/>
    <lineage>
        <taxon>Bacteria</taxon>
        <taxon>Pseudomonadati</taxon>
        <taxon>Pseudomonadota</taxon>
        <taxon>Alphaproteobacteria</taxon>
        <taxon>Rhodobacterales</taxon>
        <taxon>Paracoccaceae</taxon>
        <taxon>Thioclava</taxon>
    </lineage>
</organism>
<dbReference type="SUPFAM" id="SSF53448">
    <property type="entry name" value="Nucleotide-diphospho-sugar transferases"/>
    <property type="match status" value="1"/>
</dbReference>
<dbReference type="CDD" id="cd04186">
    <property type="entry name" value="GT_2_like_c"/>
    <property type="match status" value="1"/>
</dbReference>
<feature type="domain" description="Glycosyltransferase 2-like" evidence="1">
    <location>
        <begin position="22"/>
        <end position="146"/>
    </location>
</feature>
<keyword evidence="3" id="KW-1185">Reference proteome</keyword>
<dbReference type="Gene3D" id="3.90.550.10">
    <property type="entry name" value="Spore Coat Polysaccharide Biosynthesis Protein SpsA, Chain A"/>
    <property type="match status" value="1"/>
</dbReference>
<keyword evidence="2" id="KW-0328">Glycosyltransferase</keyword>